<feature type="region of interest" description="Disordered" evidence="1">
    <location>
        <begin position="25"/>
        <end position="71"/>
    </location>
</feature>
<feature type="compositionally biased region" description="Polar residues" evidence="1">
    <location>
        <begin position="26"/>
        <end position="35"/>
    </location>
</feature>
<dbReference type="PANTHER" id="PTHR47200:SF2">
    <property type="entry name" value="THYLAKOID LUMENAL 15 KDA PROTEIN 1, CHLOROPLASTIC"/>
    <property type="match status" value="1"/>
</dbReference>
<feature type="chain" id="PRO_5029880751" evidence="2">
    <location>
        <begin position="19"/>
        <end position="230"/>
    </location>
</feature>
<dbReference type="EnsemblPlants" id="Pp3c2_27910V3.4">
    <property type="protein sequence ID" value="Pp3c2_27910V3.4"/>
    <property type="gene ID" value="Pp3c2_27910"/>
</dbReference>
<dbReference type="GO" id="GO:0009534">
    <property type="term" value="C:chloroplast thylakoid"/>
    <property type="evidence" value="ECO:0000318"/>
    <property type="project" value="GO_Central"/>
</dbReference>
<reference evidence="3 4" key="2">
    <citation type="journal article" date="2018" name="Plant J.">
        <title>The Physcomitrella patens chromosome-scale assembly reveals moss genome structure and evolution.</title>
        <authorList>
            <person name="Lang D."/>
            <person name="Ullrich K.K."/>
            <person name="Murat F."/>
            <person name="Fuchs J."/>
            <person name="Jenkins J."/>
            <person name="Haas F.B."/>
            <person name="Piednoel M."/>
            <person name="Gundlach H."/>
            <person name="Van Bel M."/>
            <person name="Meyberg R."/>
            <person name="Vives C."/>
            <person name="Morata J."/>
            <person name="Symeonidi A."/>
            <person name="Hiss M."/>
            <person name="Muchero W."/>
            <person name="Kamisugi Y."/>
            <person name="Saleh O."/>
            <person name="Blanc G."/>
            <person name="Decker E.L."/>
            <person name="van Gessel N."/>
            <person name="Grimwood J."/>
            <person name="Hayes R.D."/>
            <person name="Graham S.W."/>
            <person name="Gunter L.E."/>
            <person name="McDaniel S.F."/>
            <person name="Hoernstein S.N.W."/>
            <person name="Larsson A."/>
            <person name="Li F.W."/>
            <person name="Perroud P.F."/>
            <person name="Phillips J."/>
            <person name="Ranjan P."/>
            <person name="Rokshar D.S."/>
            <person name="Rothfels C.J."/>
            <person name="Schneider L."/>
            <person name="Shu S."/>
            <person name="Stevenson D.W."/>
            <person name="Thummler F."/>
            <person name="Tillich M."/>
            <person name="Villarreal Aguilar J.C."/>
            <person name="Widiez T."/>
            <person name="Wong G.K."/>
            <person name="Wymore A."/>
            <person name="Zhang Y."/>
            <person name="Zimmer A.D."/>
            <person name="Quatrano R.S."/>
            <person name="Mayer K.F.X."/>
            <person name="Goodstein D."/>
            <person name="Casacuberta J.M."/>
            <person name="Vandepoele K."/>
            <person name="Reski R."/>
            <person name="Cuming A.C."/>
            <person name="Tuskan G.A."/>
            <person name="Maumus F."/>
            <person name="Salse J."/>
            <person name="Schmutz J."/>
            <person name="Rensing S.A."/>
        </authorList>
    </citation>
    <scope>NUCLEOTIDE SEQUENCE [LARGE SCALE GENOMIC DNA]</scope>
    <source>
        <strain evidence="3 4">cv. Gransden 2004</strain>
    </source>
</reference>
<dbReference type="InterPro" id="IPR044213">
    <property type="entry name" value="At2g44920-like"/>
</dbReference>
<proteinExistence type="predicted"/>
<sequence>MAALPTICLSALRALISGVSLDSPDAPSSVSTSAEPSLGVSPPCTTSLASSSSSSRIDNEHLYNKDADEKSREDEYIERDYEFAGLQRFGRASLVALAAASLCYSASDPALALQGGDRYRQEVTFGQDLTGRNLCGSTRTSTFRQENSQGVKLLSTSFFESDLTGTDLVDANFRVADFSLAGVAKSNLTNSNLEGSLMTENTWFKSTAITGAGTSSFILQISRRVTRFFQ</sequence>
<dbReference type="PANTHER" id="PTHR47200">
    <property type="entry name" value="THYLAKOID LUMENAL 15 KDA PROTEIN 1, CHLOROPLASTIC"/>
    <property type="match status" value="1"/>
</dbReference>
<accession>A0A7I4D1F6</accession>
<reference evidence="3 4" key="1">
    <citation type="journal article" date="2008" name="Science">
        <title>The Physcomitrella genome reveals evolutionary insights into the conquest of land by plants.</title>
        <authorList>
            <person name="Rensing S."/>
            <person name="Lang D."/>
            <person name="Zimmer A."/>
            <person name="Terry A."/>
            <person name="Salamov A."/>
            <person name="Shapiro H."/>
            <person name="Nishiyama T."/>
            <person name="Perroud P.-F."/>
            <person name="Lindquist E."/>
            <person name="Kamisugi Y."/>
            <person name="Tanahashi T."/>
            <person name="Sakakibara K."/>
            <person name="Fujita T."/>
            <person name="Oishi K."/>
            <person name="Shin-I T."/>
            <person name="Kuroki Y."/>
            <person name="Toyoda A."/>
            <person name="Suzuki Y."/>
            <person name="Hashimoto A."/>
            <person name="Yamaguchi K."/>
            <person name="Sugano A."/>
            <person name="Kohara Y."/>
            <person name="Fujiyama A."/>
            <person name="Anterola A."/>
            <person name="Aoki S."/>
            <person name="Ashton N."/>
            <person name="Barbazuk W.B."/>
            <person name="Barker E."/>
            <person name="Bennetzen J."/>
            <person name="Bezanilla M."/>
            <person name="Blankenship R."/>
            <person name="Cho S.H."/>
            <person name="Dutcher S."/>
            <person name="Estelle M."/>
            <person name="Fawcett J.A."/>
            <person name="Gundlach H."/>
            <person name="Hanada K."/>
            <person name="Heyl A."/>
            <person name="Hicks K.A."/>
            <person name="Hugh J."/>
            <person name="Lohr M."/>
            <person name="Mayer K."/>
            <person name="Melkozernov A."/>
            <person name="Murata T."/>
            <person name="Nelson D."/>
            <person name="Pils B."/>
            <person name="Prigge M."/>
            <person name="Reiss B."/>
            <person name="Renner T."/>
            <person name="Rombauts S."/>
            <person name="Rushton P."/>
            <person name="Sanderfoot A."/>
            <person name="Schween G."/>
            <person name="Shiu S.-H."/>
            <person name="Stueber K."/>
            <person name="Theodoulou F.L."/>
            <person name="Tu H."/>
            <person name="Van de Peer Y."/>
            <person name="Verrier P.J."/>
            <person name="Waters E."/>
            <person name="Wood A."/>
            <person name="Yang L."/>
            <person name="Cove D."/>
            <person name="Cuming A."/>
            <person name="Hasebe M."/>
            <person name="Lucas S."/>
            <person name="Mishler D.B."/>
            <person name="Reski R."/>
            <person name="Grigoriev I."/>
            <person name="Quatrano R.S."/>
            <person name="Boore J.L."/>
        </authorList>
    </citation>
    <scope>NUCLEOTIDE SEQUENCE [LARGE SCALE GENOMIC DNA]</scope>
    <source>
        <strain evidence="3 4">cv. Gransden 2004</strain>
    </source>
</reference>
<evidence type="ECO:0000256" key="1">
    <source>
        <dbReference type="SAM" id="MobiDB-lite"/>
    </source>
</evidence>
<evidence type="ECO:0000256" key="2">
    <source>
        <dbReference type="SAM" id="SignalP"/>
    </source>
</evidence>
<name>A0A7I4D1F6_PHYPA</name>
<reference evidence="3" key="3">
    <citation type="submission" date="2020-12" db="UniProtKB">
        <authorList>
            <consortium name="EnsemblPlants"/>
        </authorList>
    </citation>
    <scope>IDENTIFICATION</scope>
</reference>
<dbReference type="SUPFAM" id="SSF141571">
    <property type="entry name" value="Pentapeptide repeat-like"/>
    <property type="match status" value="1"/>
</dbReference>
<dbReference type="EMBL" id="ABEU02000002">
    <property type="status" value="NOT_ANNOTATED_CDS"/>
    <property type="molecule type" value="Genomic_DNA"/>
</dbReference>
<evidence type="ECO:0000313" key="4">
    <source>
        <dbReference type="Proteomes" id="UP000006727"/>
    </source>
</evidence>
<feature type="signal peptide" evidence="2">
    <location>
        <begin position="1"/>
        <end position="18"/>
    </location>
</feature>
<dbReference type="InterPro" id="IPR001646">
    <property type="entry name" value="5peptide_repeat"/>
</dbReference>
<gene>
    <name evidence="3" type="primary">LOC112278700</name>
</gene>
<protein>
    <submittedName>
        <fullName evidence="3">Uncharacterized protein</fullName>
    </submittedName>
</protein>
<dbReference type="FunCoup" id="A0A7I4D1F6">
    <property type="interactions" value="1980"/>
</dbReference>
<keyword evidence="2" id="KW-0732">Signal</keyword>
<evidence type="ECO:0000313" key="3">
    <source>
        <dbReference type="EnsemblPlants" id="Pp3c2_27910V3.4"/>
    </source>
</evidence>
<organism evidence="3 4">
    <name type="scientific">Physcomitrium patens</name>
    <name type="common">Spreading-leaved earth moss</name>
    <name type="synonym">Physcomitrella patens</name>
    <dbReference type="NCBI Taxonomy" id="3218"/>
    <lineage>
        <taxon>Eukaryota</taxon>
        <taxon>Viridiplantae</taxon>
        <taxon>Streptophyta</taxon>
        <taxon>Embryophyta</taxon>
        <taxon>Bryophyta</taxon>
        <taxon>Bryophytina</taxon>
        <taxon>Bryopsida</taxon>
        <taxon>Funariidae</taxon>
        <taxon>Funariales</taxon>
        <taxon>Funariaceae</taxon>
        <taxon>Physcomitrium</taxon>
    </lineage>
</organism>
<dbReference type="Proteomes" id="UP000006727">
    <property type="component" value="Chromosome 2"/>
</dbReference>
<dbReference type="Gene3D" id="2.160.20.80">
    <property type="entry name" value="E3 ubiquitin-protein ligase SopA"/>
    <property type="match status" value="1"/>
</dbReference>
<dbReference type="InParanoid" id="A0A7I4D1F6"/>
<dbReference type="AlphaFoldDB" id="A0A7I4D1F6"/>
<dbReference type="Pfam" id="PF00805">
    <property type="entry name" value="Pentapeptide"/>
    <property type="match status" value="1"/>
</dbReference>
<feature type="compositionally biased region" description="Basic and acidic residues" evidence="1">
    <location>
        <begin position="57"/>
        <end position="71"/>
    </location>
</feature>
<keyword evidence="4" id="KW-1185">Reference proteome</keyword>
<dbReference type="Gramene" id="Pp3c2_27910V3.4">
    <property type="protein sequence ID" value="Pp3c2_27910V3.4"/>
    <property type="gene ID" value="Pp3c2_27910"/>
</dbReference>